<dbReference type="Pfam" id="PF03595">
    <property type="entry name" value="SLAC1"/>
    <property type="match status" value="1"/>
</dbReference>
<protein>
    <submittedName>
        <fullName evidence="9">Tellurite resistance/C4-dicarboxylate transporter family protein</fullName>
    </submittedName>
</protein>
<sequence length="352" mass="38782">MTRLARLIDRTAADFFPGYFAVAMATGTLSIAAHLLRIEAMARAFFYINCAAYLVLFGLLLVRIIRHPHRLIADMHSHSRGPGFFTLIPGTCILGAQMQLIAHSPLMADLLLGLGMLLWVGVMYWFFIAVIVHPRKPSLRNGINGSWLLASVATHSLAILCTLIDWPSAWQTLALLAALCLFLVGGMLYLVIIPIIFYRLTFVALDVTLLSPPYWINMGAMAIATLSGAGLMLTLPTVPALSDFLPFIRGITLFMWASATWWIPLLLGLSAWRYLIARHPLRYDPQYWSIVFPIAMYTAATARLGEALAIPALLVLPHLSLWAALAVWVGTAIGMLTARRNQPVQGSSKADD</sequence>
<organism evidence="9 10">
    <name type="scientific">Modicisalibacter tunisiensis</name>
    <dbReference type="NCBI Taxonomy" id="390637"/>
    <lineage>
        <taxon>Bacteria</taxon>
        <taxon>Pseudomonadati</taxon>
        <taxon>Pseudomonadota</taxon>
        <taxon>Gammaproteobacteria</taxon>
        <taxon>Oceanospirillales</taxon>
        <taxon>Halomonadaceae</taxon>
        <taxon>Modicisalibacter</taxon>
    </lineage>
</organism>
<evidence type="ECO:0000256" key="4">
    <source>
        <dbReference type="ARBA" id="ARBA00022475"/>
    </source>
</evidence>
<comment type="subcellular location">
    <subcellularLocation>
        <location evidence="1">Cell membrane</location>
        <topology evidence="1">Multi-pass membrane protein</topology>
    </subcellularLocation>
</comment>
<dbReference type="InterPro" id="IPR004695">
    <property type="entry name" value="SLAC1/Mae1/Ssu1/TehA"/>
</dbReference>
<accession>A0ABS7WXB1</accession>
<gene>
    <name evidence="9" type="ORF">KGQ91_03600</name>
</gene>
<comment type="caution">
    <text evidence="9">The sequence shown here is derived from an EMBL/GenBank/DDBJ whole genome shotgun (WGS) entry which is preliminary data.</text>
</comment>
<feature type="transmembrane region" description="Helical" evidence="8">
    <location>
        <begin position="287"/>
        <end position="313"/>
    </location>
</feature>
<feature type="transmembrane region" description="Helical" evidence="8">
    <location>
        <begin position="110"/>
        <end position="133"/>
    </location>
</feature>
<evidence type="ECO:0000313" key="10">
    <source>
        <dbReference type="Proteomes" id="UP001319883"/>
    </source>
</evidence>
<keyword evidence="4" id="KW-1003">Cell membrane</keyword>
<feature type="transmembrane region" description="Helical" evidence="8">
    <location>
        <begin position="172"/>
        <end position="202"/>
    </location>
</feature>
<evidence type="ECO:0000256" key="6">
    <source>
        <dbReference type="ARBA" id="ARBA00022989"/>
    </source>
</evidence>
<dbReference type="PANTHER" id="PTHR31686">
    <property type="match status" value="1"/>
</dbReference>
<feature type="transmembrane region" description="Helical" evidence="8">
    <location>
        <begin position="12"/>
        <end position="32"/>
    </location>
</feature>
<keyword evidence="6 8" id="KW-1133">Transmembrane helix</keyword>
<feature type="transmembrane region" description="Helical" evidence="8">
    <location>
        <begin position="145"/>
        <end position="166"/>
    </location>
</feature>
<evidence type="ECO:0000313" key="9">
    <source>
        <dbReference type="EMBL" id="MBZ9566769.1"/>
    </source>
</evidence>
<feature type="transmembrane region" description="Helical" evidence="8">
    <location>
        <begin position="319"/>
        <end position="338"/>
    </location>
</feature>
<evidence type="ECO:0000256" key="3">
    <source>
        <dbReference type="ARBA" id="ARBA00022448"/>
    </source>
</evidence>
<proteinExistence type="inferred from homology"/>
<feature type="transmembrane region" description="Helical" evidence="8">
    <location>
        <begin position="44"/>
        <end position="62"/>
    </location>
</feature>
<dbReference type="InterPro" id="IPR038665">
    <property type="entry name" value="Voltage-dep_anion_channel_sf"/>
</dbReference>
<evidence type="ECO:0000256" key="8">
    <source>
        <dbReference type="SAM" id="Phobius"/>
    </source>
</evidence>
<dbReference type="PANTHER" id="PTHR31686:SF1">
    <property type="entry name" value="SULFITE EFFLUX PUMP SSU1"/>
    <property type="match status" value="1"/>
</dbReference>
<feature type="transmembrane region" description="Helical" evidence="8">
    <location>
        <begin position="83"/>
        <end position="104"/>
    </location>
</feature>
<evidence type="ECO:0000256" key="1">
    <source>
        <dbReference type="ARBA" id="ARBA00004651"/>
    </source>
</evidence>
<keyword evidence="3" id="KW-0813">Transport</keyword>
<keyword evidence="5 8" id="KW-0812">Transmembrane</keyword>
<evidence type="ECO:0000256" key="2">
    <source>
        <dbReference type="ARBA" id="ARBA00008566"/>
    </source>
</evidence>
<dbReference type="CDD" id="cd09319">
    <property type="entry name" value="TDT_like_1"/>
    <property type="match status" value="1"/>
</dbReference>
<name>A0ABS7WXB1_9GAMM</name>
<keyword evidence="10" id="KW-1185">Reference proteome</keyword>
<reference evidence="9 10" key="1">
    <citation type="submission" date="2021-05" db="EMBL/GenBank/DDBJ databases">
        <title>Petroleum and Energy Research Collection (APPE): ex situ preservation of microbial diversity associated with the oil industry and exploitation of its biotechnological potential.</title>
        <authorList>
            <person name="Paixao C.T.M."/>
            <person name="Gomes M.B."/>
            <person name="Oliveira V.M."/>
        </authorList>
    </citation>
    <scope>NUCLEOTIDE SEQUENCE [LARGE SCALE GENOMIC DNA]</scope>
    <source>
        <strain evidence="9 10">LIT2</strain>
    </source>
</reference>
<comment type="similarity">
    <text evidence="2">Belongs to the tellurite-resistance/dicarboxylate transporter (TDT) family.</text>
</comment>
<feature type="transmembrane region" description="Helical" evidence="8">
    <location>
        <begin position="253"/>
        <end position="275"/>
    </location>
</feature>
<feature type="transmembrane region" description="Helical" evidence="8">
    <location>
        <begin position="214"/>
        <end position="233"/>
    </location>
</feature>
<dbReference type="EMBL" id="JAGXFD010000001">
    <property type="protein sequence ID" value="MBZ9566769.1"/>
    <property type="molecule type" value="Genomic_DNA"/>
</dbReference>
<dbReference type="InterPro" id="IPR051629">
    <property type="entry name" value="Sulfite_efflux_TDT"/>
</dbReference>
<dbReference type="RefSeq" id="WP_163649602.1">
    <property type="nucleotide sequence ID" value="NZ_JAGXFD010000001.1"/>
</dbReference>
<evidence type="ECO:0000256" key="7">
    <source>
        <dbReference type="ARBA" id="ARBA00023136"/>
    </source>
</evidence>
<keyword evidence="7 8" id="KW-0472">Membrane</keyword>
<evidence type="ECO:0000256" key="5">
    <source>
        <dbReference type="ARBA" id="ARBA00022692"/>
    </source>
</evidence>
<dbReference type="Gene3D" id="1.50.10.150">
    <property type="entry name" value="Voltage-dependent anion channel"/>
    <property type="match status" value="1"/>
</dbReference>
<dbReference type="Proteomes" id="UP001319883">
    <property type="component" value="Unassembled WGS sequence"/>
</dbReference>